<evidence type="ECO:0000256" key="5">
    <source>
        <dbReference type="ARBA" id="ARBA00022670"/>
    </source>
</evidence>
<dbReference type="Gene3D" id="2.60.120.20">
    <property type="match status" value="3"/>
</dbReference>
<keyword evidence="8" id="KW-0547">Nucleotide-binding</keyword>
<evidence type="ECO:0000256" key="6">
    <source>
        <dbReference type="ARBA" id="ARBA00022679"/>
    </source>
</evidence>
<dbReference type="InterPro" id="IPR014872">
    <property type="entry name" value="Dicistrovirus_capsid-polyPr_C"/>
</dbReference>
<keyword evidence="6" id="KW-0808">Transferase</keyword>
<dbReference type="Pfam" id="PF00680">
    <property type="entry name" value="RdRP_1"/>
    <property type="match status" value="1"/>
</dbReference>
<evidence type="ECO:0000256" key="13">
    <source>
        <dbReference type="ARBA" id="ARBA00022844"/>
    </source>
</evidence>
<dbReference type="InterPro" id="IPR001676">
    <property type="entry name" value="Picornavirus_capsid"/>
</dbReference>
<protein>
    <recommendedName>
        <fullName evidence="2">Genome polyprotein</fullName>
    </recommendedName>
</protein>
<dbReference type="InterPro" id="IPR024379">
    <property type="entry name" value="Waikavirus_capsid-1"/>
</dbReference>
<evidence type="ECO:0000259" key="17">
    <source>
        <dbReference type="PROSITE" id="PS51874"/>
    </source>
</evidence>
<dbReference type="GO" id="GO:0003723">
    <property type="term" value="F:RNA binding"/>
    <property type="evidence" value="ECO:0007669"/>
    <property type="project" value="InterPro"/>
</dbReference>
<keyword evidence="5" id="KW-0645">Protease</keyword>
<dbReference type="GO" id="GO:0005524">
    <property type="term" value="F:ATP binding"/>
    <property type="evidence" value="ECO:0007669"/>
    <property type="project" value="UniProtKB-KW"/>
</dbReference>
<dbReference type="InterPro" id="IPR029053">
    <property type="entry name" value="Viral_coat"/>
</dbReference>
<dbReference type="InterPro" id="IPR043502">
    <property type="entry name" value="DNA/RNA_pol_sf"/>
</dbReference>
<dbReference type="GO" id="GO:0005198">
    <property type="term" value="F:structural molecule activity"/>
    <property type="evidence" value="ECO:0007669"/>
    <property type="project" value="InterPro"/>
</dbReference>
<keyword evidence="10" id="KW-0347">Helicase</keyword>
<evidence type="ECO:0000256" key="12">
    <source>
        <dbReference type="ARBA" id="ARBA00022840"/>
    </source>
</evidence>
<feature type="domain" description="RdRp catalytic" evidence="15">
    <location>
        <begin position="2815"/>
        <end position="2943"/>
    </location>
</feature>
<dbReference type="Pfam" id="PF08762">
    <property type="entry name" value="CRPV_capsid"/>
    <property type="match status" value="1"/>
</dbReference>
<keyword evidence="3" id="KW-0696">RNA-directed RNA polymerase</keyword>
<dbReference type="InterPro" id="IPR033703">
    <property type="entry name" value="Rhv-like"/>
</dbReference>
<evidence type="ECO:0000256" key="2">
    <source>
        <dbReference type="ARBA" id="ARBA00020107"/>
    </source>
</evidence>
<dbReference type="GO" id="GO:0003724">
    <property type="term" value="F:RNA helicase activity"/>
    <property type="evidence" value="ECO:0007669"/>
    <property type="project" value="InterPro"/>
</dbReference>
<dbReference type="Pfam" id="PF12264">
    <property type="entry name" value="Waikav_capsid_1"/>
    <property type="match status" value="1"/>
</dbReference>
<dbReference type="InterPro" id="IPR001205">
    <property type="entry name" value="RNA-dir_pol_C"/>
</dbReference>
<dbReference type="Pfam" id="PF00910">
    <property type="entry name" value="RNA_helicase"/>
    <property type="match status" value="1"/>
</dbReference>
<evidence type="ECO:0000256" key="11">
    <source>
        <dbReference type="ARBA" id="ARBA00022807"/>
    </source>
</evidence>
<dbReference type="SUPFAM" id="SSF56672">
    <property type="entry name" value="DNA/RNA polymerases"/>
    <property type="match status" value="1"/>
</dbReference>
<feature type="domain" description="SF3 helicase" evidence="16">
    <location>
        <begin position="1648"/>
        <end position="1819"/>
    </location>
</feature>
<evidence type="ECO:0000259" key="16">
    <source>
        <dbReference type="PROSITE" id="PS51218"/>
    </source>
</evidence>
<keyword evidence="12" id="KW-0067">ATP-binding</keyword>
<proteinExistence type="predicted"/>
<dbReference type="InterPro" id="IPR044067">
    <property type="entry name" value="PCV_3C_PRO"/>
</dbReference>
<evidence type="ECO:0000256" key="8">
    <source>
        <dbReference type="ARBA" id="ARBA00022741"/>
    </source>
</evidence>
<evidence type="ECO:0000256" key="7">
    <source>
        <dbReference type="ARBA" id="ARBA00022695"/>
    </source>
</evidence>
<dbReference type="InterPro" id="IPR009003">
    <property type="entry name" value="Peptidase_S1_PA"/>
</dbReference>
<name>A0A9E7V1V0_9VIRU</name>
<dbReference type="CDD" id="cd23169">
    <property type="entry name" value="ps-ssRNAv-Picornavirales"/>
    <property type="match status" value="1"/>
</dbReference>
<dbReference type="SUPFAM" id="SSF50494">
    <property type="entry name" value="Trypsin-like serine proteases"/>
    <property type="match status" value="1"/>
</dbReference>
<keyword evidence="7" id="KW-0548">Nucleotidyltransferase</keyword>
<dbReference type="EMBL" id="ON746398">
    <property type="protein sequence ID" value="UYL95334.1"/>
    <property type="molecule type" value="Genomic_RNA"/>
</dbReference>
<keyword evidence="9" id="KW-0378">Hydrolase</keyword>
<evidence type="ECO:0000256" key="14">
    <source>
        <dbReference type="ARBA" id="ARBA00022953"/>
    </source>
</evidence>
<keyword evidence="14" id="KW-0693">Viral RNA replication</keyword>
<keyword evidence="11" id="KW-0788">Thiol protease</keyword>
<dbReference type="PROSITE" id="PS50507">
    <property type="entry name" value="RDRP_SSRNA_POS"/>
    <property type="match status" value="1"/>
</dbReference>
<dbReference type="Pfam" id="PF00073">
    <property type="entry name" value="Rhv"/>
    <property type="match status" value="1"/>
</dbReference>
<evidence type="ECO:0000256" key="4">
    <source>
        <dbReference type="ARBA" id="ARBA00022561"/>
    </source>
</evidence>
<dbReference type="Gene3D" id="3.30.70.270">
    <property type="match status" value="1"/>
</dbReference>
<dbReference type="GO" id="GO:0039694">
    <property type="term" value="P:viral RNA genome replication"/>
    <property type="evidence" value="ECO:0007669"/>
    <property type="project" value="InterPro"/>
</dbReference>
<dbReference type="GO" id="GO:0006508">
    <property type="term" value="P:proteolysis"/>
    <property type="evidence" value="ECO:0007669"/>
    <property type="project" value="UniProtKB-KW"/>
</dbReference>
<evidence type="ECO:0000313" key="18">
    <source>
        <dbReference type="EMBL" id="UYL95334.1"/>
    </source>
</evidence>
<dbReference type="GO" id="GO:0004197">
    <property type="term" value="F:cysteine-type endopeptidase activity"/>
    <property type="evidence" value="ECO:0007669"/>
    <property type="project" value="InterPro"/>
</dbReference>
<feature type="domain" description="Peptidase C3" evidence="17">
    <location>
        <begin position="2303"/>
        <end position="2509"/>
    </location>
</feature>
<evidence type="ECO:0000256" key="10">
    <source>
        <dbReference type="ARBA" id="ARBA00022806"/>
    </source>
</evidence>
<reference evidence="18" key="1">
    <citation type="submission" date="2022-05" db="EMBL/GenBank/DDBJ databases">
        <authorList>
            <person name="Cao W."/>
            <person name="Jia N."/>
            <person name="Lam T.T.-Y."/>
            <person name="Ni X."/>
            <person name="Liu J."/>
        </authorList>
    </citation>
    <scope>NUCLEOTIDE SEQUENCE</scope>
    <source>
        <strain evidence="18">TIGMIC 1</strain>
    </source>
</reference>
<dbReference type="InterPro" id="IPR007094">
    <property type="entry name" value="RNA-dir_pol_PSvirus"/>
</dbReference>
<dbReference type="InterPro" id="IPR043128">
    <property type="entry name" value="Rev_trsase/Diguanyl_cyclase"/>
</dbReference>
<dbReference type="GO" id="GO:0019028">
    <property type="term" value="C:viral capsid"/>
    <property type="evidence" value="ECO:0007669"/>
    <property type="project" value="UniProtKB-KW"/>
</dbReference>
<keyword evidence="13" id="KW-0946">Virion</keyword>
<keyword evidence="4" id="KW-0167">Capsid protein</keyword>
<evidence type="ECO:0000256" key="1">
    <source>
        <dbReference type="ARBA" id="ARBA00004328"/>
    </source>
</evidence>
<accession>A0A9E7V1V0</accession>
<comment type="subcellular location">
    <subcellularLocation>
        <location evidence="1">Virion</location>
    </subcellularLocation>
</comment>
<dbReference type="GO" id="GO:0003968">
    <property type="term" value="F:RNA-directed RNA polymerase activity"/>
    <property type="evidence" value="ECO:0007669"/>
    <property type="project" value="UniProtKB-KW"/>
</dbReference>
<dbReference type="PROSITE" id="PS51874">
    <property type="entry name" value="PCV_3C_PRO"/>
    <property type="match status" value="1"/>
</dbReference>
<dbReference type="CDD" id="cd00205">
    <property type="entry name" value="rhv_like"/>
    <property type="match status" value="2"/>
</dbReference>
<evidence type="ECO:0000256" key="3">
    <source>
        <dbReference type="ARBA" id="ARBA00022484"/>
    </source>
</evidence>
<dbReference type="GO" id="GO:0006351">
    <property type="term" value="P:DNA-templated transcription"/>
    <property type="evidence" value="ECO:0007669"/>
    <property type="project" value="InterPro"/>
</dbReference>
<organism evidence="18">
    <name type="scientific">Nanning Iflav tick virus 1</name>
    <dbReference type="NCBI Taxonomy" id="2972185"/>
    <lineage>
        <taxon>Viruses</taxon>
        <taxon>Riboviria</taxon>
        <taxon>Orthornavirae</taxon>
        <taxon>Pisuviricota</taxon>
        <taxon>Pisoniviricetes</taxon>
        <taxon>Picornavirales</taxon>
        <taxon>Iflaviridae</taxon>
    </lineage>
</organism>
<dbReference type="InterPro" id="IPR014759">
    <property type="entry name" value="Helicase_SF3_ssRNA_vir"/>
</dbReference>
<sequence>MAKGVQPIGGVRLLAHSGTQTSQVLEACVFSTKTLAWRSVSRRQIGWAPATSLKTRAQLLTAAAKECVWDALHTAVPLREGFIREHFSRSGVIDPKSITVDISQFHRLYDGKPVVQKILTKEVRKTVTAFCWKVTGILTPLSVSRPMLVGYIKRTSRSLGNELRTYLRGKYFARCRRAEEKRKASEKRQAALREQRQQNWQYTNTAGVRRAQIRDMRRKAHVDLMAAQQAKRQSKYLAKIAERVRRHDARPRVPPREERCSCEMDMLFKHYLRILAAAREARLPGFAAYKRQIFSSFSFFKSDFCSALAAFHVNLRCYHPIGSPDFHCCTEDGPVTRWCPKMICTCEWGSRTPFYSNRFSYNQNFPFCLCSSCRFDYMCAYNRVHRAEIKKKKKLRFNPEIEHQMDADPTNVAPGPSSSIVTSSNIVGVEDAPPQTVGVPAPTCWEGTFSEGSEARVSREMMSRYTLFDQFDWLGTDADGKVLKTYELPSALFKTAFINMPNSMILKKFNYYQFDIKLKISVNATKFHTGKMLCSWNYNFGNREFYFTNRSALSQMPHAFVSVPAINPVEIVIPYKFVFPYWSLEDILDEKNHYLRVLLSVFNSLSSTEAVPNQVSVVVQLQLCNIRVSGMCANPEIKSLEIEHQMFEGIIGTVEGLLRNVLGDGNRDNPTEPRAHMSMVPYSAHSWSIGTNQNEILNPLRLDPLAVTPHCNPTDEMKVSYIASHSGFVETFEWKETQKPGDLIWSAPVSPINPTNWFNKKGDLIRAGLDQYQAPPVSVIASMFAYWRGSLKFEFSFVSNLFQSGRLAFVFVPKRRGEGMPTLHQAYNSYVLQFSLGEQTTFEFVCPYICNQDFLRCRSLSTPFPFALKDIERTGTLYCYVVNRLVCVQGAPNEVPVNVFLSGGDDFEVALPCNPILAPSTLGITYSPVIDYIWSDINPPYYLKHNETYTSGSLFAVNIGDVATRNLVEFKPQHSFGTTYYFFEPGYKAVDKPEDVIQWFVRDVQYIEKSILLAVSNEEAAKGWCIDKYRFANYKKYLYFTNRDFVWVQQAPAGNYLKVVEIPQHQLGDERTVDHLPISFPCSSNVTSMSFFNEDFSDLKTLCRRYHLYDDVMFTLDRRTPIGKIIYRVPLNPAGFFFDYSSLPAGSGTREFLSKSRGSPMNILASCFRFFKGGLRCKLVFKSDATEPLIVSVSHIPDRTIVDGPTIALRDNTENFSSQGYAFYTQSVRLNEVIEIECPYYLNSEYGVLCTYREADESIRPYISLGDLCVSVVSRPLSDVNVVCEVYLAFADDMRFSSFQGFPMCVSPFLIPVRNPPLVDPTKLSQDGKEEVIEHQMFAAPRATIAKCTDVVFDRIGNVYGAARDRVSEDIKNAVCEGAQQPLAQMRQLVEDTVQTVDDRLDRAQGMVETICETVKSAGSELFSLAVVIVSNCIHMCRKPDVTSIVVGLTAIFMQILNHFGFIVAYSTVADFFKWLFQKIGELLAWFREDPIIPQDDSVRRFSLIEISKQYGKFLASIFSFMGAKDKSIPNFFSHFALSMAKMGPGIESIIEFVKFNLEVLHACVDWLLMKTTGTTLERFMYSYPTEFEKFIEDANRLTNPLHRDSVMNEPFLQRRVFRVAHLADRIQMYSGTTSQNQRAAIYVRDVCAKITKLRSELITDVLCPMARFEPFVLQVNGPSKVGKSFIARSIGRYLLQAIGYKCASDPIYERCAGVPYWNGVRNQPIVHYDDFMCMRSGEFNEIQVAELMMLKSCASFNPNIAELENKKIRLNPIIVLLSSNSCFWQDPCIRHAEALHRRRDQLWEVRIKQGHSIDAVIAKFKETKQICFDHLEFSFYPSPLKPNITGQWISFNEFVEHICVAFRSYYDSEAEHYARRITEFDQLMPANNALAYDEEAEKELLRVLAEREAQSISSEGIAEWMVHLRHTLNSDIRTIFGNDIRHEADDPHPIDDLSDEQRARSNSCSSVSSFSSAANVPASYKVPFFSTVGGWFKGTDEFDNHNVPFRFCQHCREPASDEPSCQACYFNRNAAMSCRPRLRPIYDENLKGFVPPNIMYHKSCNHSFHHEDIPDEHKCIHFLRMSILHRYTFPLDFSGDGSFSEDPKFVYQYTDPVTGRCYILPVECDKPGNCFLETIYALPFIRAYVNTNYPESYRHGCRIDSELVAPFCRKYLHFYDRWSFLKSTIDTPKAMALWVNNKFFKMWKFFKNLDGVLQVLIGIVSIGFITSAVTFPWSKLGRPARKSKKALAVPESILPDVKEDQAQICSSGNRLARKSKSKAVHTKSALSKISARKFNRIENQSSVAANQLIFAIKRNAFVAHCNVSSGYTFNQRGLALCSRFVISTRHYMQAIKRFLDAGYECEIRFEFDNYHIDLQYDELVQLDSGEGSLIVLELPKRVNLFKNIIPHIASENDIANVSSSATLFIPDGVVSRQVPLNVELCDELYVPESNLSTPCTVPMCFEYSYGGKGLCCSPLINTEGTCHIIGFHVAGNPSGNLGYSEVVTRERFCELPTLIQADPKEIVHEMDDSNAEISLPYNTIAIGLIGAEDKPRYSTASEIVKSLAFDEIYPHETEPAVLRLGDPRVVQNPDVDPLVKAIQTHGSVPLPFDASILSECADDLVETLIASSPPVLPVSDELLTDQQIFSGVPGVEGYNGLNLQSSEGYPLCLERYRKSDSHKLFKETKDKLGLPVSGKTWLFDYETTENGNILKSIHPKLEEVIDNNHKLRCDGVIPATVFVDTLKDSRVSKEKIEAGKTRMFSISPIEFTWVIKKFYGHFQAAYQRGRINNGTAIGINVRGQEWATLASSLLKVGNKFVVGDYKAFGDSLERSVMLAAFDVIHRWYLHFFSSSDCNQKYRDVLVLELFNAIHLCRNVLYRMQCGIPSGFALTVEINDLVNQLYMRYCWKKITNLSFVEYHKLVKVVTYGDDIIISCNDQIVDFFNFITIQNCLSYNNIQFQPAAKDDSLYCFMSLWDVTFLKAHFVKHPTRSGQFLAQLPLTSCLDTLNWQIGKRDKAEVMVENARAALLSLYGQGPAVYSAWRAKIVSWFAKACNRGVYPKGRSPLKFLSWSEMDLEVYDQI</sequence>
<dbReference type="InterPro" id="IPR000605">
    <property type="entry name" value="Helicase_SF3_ssDNA/RNA_vir"/>
</dbReference>
<dbReference type="PROSITE" id="PS51218">
    <property type="entry name" value="SF3_HELICASE_2"/>
    <property type="match status" value="1"/>
</dbReference>
<dbReference type="SUPFAM" id="SSF88633">
    <property type="entry name" value="Positive stranded ssRNA viruses"/>
    <property type="match status" value="3"/>
</dbReference>
<evidence type="ECO:0000256" key="9">
    <source>
        <dbReference type="ARBA" id="ARBA00022801"/>
    </source>
</evidence>
<evidence type="ECO:0000259" key="15">
    <source>
        <dbReference type="PROSITE" id="PS50507"/>
    </source>
</evidence>